<organism evidence="3 4">
    <name type="scientific">Luoshenia tenuis</name>
    <dbReference type="NCBI Taxonomy" id="2763654"/>
    <lineage>
        <taxon>Bacteria</taxon>
        <taxon>Bacillati</taxon>
        <taxon>Bacillota</taxon>
        <taxon>Clostridia</taxon>
        <taxon>Christensenellales</taxon>
        <taxon>Christensenellaceae</taxon>
        <taxon>Luoshenia</taxon>
    </lineage>
</organism>
<gene>
    <name evidence="3" type="ORF">H8699_01110</name>
</gene>
<feature type="chain" id="PRO_5037204000" evidence="1">
    <location>
        <begin position="31"/>
        <end position="266"/>
    </location>
</feature>
<proteinExistence type="predicted"/>
<feature type="domain" description="Peptidoglycan binding-like" evidence="2">
    <location>
        <begin position="44"/>
        <end position="100"/>
    </location>
</feature>
<evidence type="ECO:0000256" key="1">
    <source>
        <dbReference type="SAM" id="SignalP"/>
    </source>
</evidence>
<keyword evidence="4" id="KW-1185">Reference proteome</keyword>
<reference evidence="3" key="1">
    <citation type="submission" date="2020-08" db="EMBL/GenBank/DDBJ databases">
        <title>Genome public.</title>
        <authorList>
            <person name="Liu C."/>
            <person name="Sun Q."/>
        </authorList>
    </citation>
    <scope>NUCLEOTIDE SEQUENCE</scope>
    <source>
        <strain evidence="3">NSJ-44</strain>
    </source>
</reference>
<feature type="signal peptide" evidence="1">
    <location>
        <begin position="1"/>
        <end position="30"/>
    </location>
</feature>
<evidence type="ECO:0000313" key="3">
    <source>
        <dbReference type="EMBL" id="MBC8528037.1"/>
    </source>
</evidence>
<dbReference type="RefSeq" id="WP_249284097.1">
    <property type="nucleotide sequence ID" value="NZ_JACRSO010000001.1"/>
</dbReference>
<dbReference type="Proteomes" id="UP000654279">
    <property type="component" value="Unassembled WGS sequence"/>
</dbReference>
<name>A0A926CXZ2_9FIRM</name>
<evidence type="ECO:0000313" key="4">
    <source>
        <dbReference type="Proteomes" id="UP000654279"/>
    </source>
</evidence>
<sequence length="266" mass="28838">MRKNAVKWWISLALLLCLGVINVFPCGAVAAPETQQEIFNNGSQGDGVLNLQMRLRDLGYYNYKITGYYGLLTVDAVCAFQDANGLTVDGSVGPETAAFLYSNAAKRRPPCSVAPKAPKLTPAQAAEAAAAAVQTGEKWDWFTQVERAFPRGGSALVKDVWTGITYTMVRVGGSNHADVEPATQEDCQRLKASYGGVWAWNRRPVLVKIGDTWVAGSTNGMPHGYETVPDNGMTGQVCIHFLNSKTHIRNMKDSDHQAMVRVAAGE</sequence>
<protein>
    <submittedName>
        <fullName evidence="3">Peptidoglycan-binding protein</fullName>
    </submittedName>
</protein>
<keyword evidence="1" id="KW-0732">Signal</keyword>
<dbReference type="Gene3D" id="1.10.101.10">
    <property type="entry name" value="PGBD-like superfamily/PGBD"/>
    <property type="match status" value="1"/>
</dbReference>
<dbReference type="EMBL" id="JACRSO010000001">
    <property type="protein sequence ID" value="MBC8528037.1"/>
    <property type="molecule type" value="Genomic_DNA"/>
</dbReference>
<dbReference type="InterPro" id="IPR036365">
    <property type="entry name" value="PGBD-like_sf"/>
</dbReference>
<evidence type="ECO:0000259" key="2">
    <source>
        <dbReference type="Pfam" id="PF01471"/>
    </source>
</evidence>
<accession>A0A926CXZ2</accession>
<dbReference type="AlphaFoldDB" id="A0A926CXZ2"/>
<dbReference type="Pfam" id="PF01471">
    <property type="entry name" value="PG_binding_1"/>
    <property type="match status" value="1"/>
</dbReference>
<dbReference type="InterPro" id="IPR002477">
    <property type="entry name" value="Peptidoglycan-bd-like"/>
</dbReference>
<dbReference type="SUPFAM" id="SSF47090">
    <property type="entry name" value="PGBD-like"/>
    <property type="match status" value="1"/>
</dbReference>
<dbReference type="InterPro" id="IPR036366">
    <property type="entry name" value="PGBDSf"/>
</dbReference>
<comment type="caution">
    <text evidence="3">The sequence shown here is derived from an EMBL/GenBank/DDBJ whole genome shotgun (WGS) entry which is preliminary data.</text>
</comment>